<sequence length="554" mass="62777">MNSDSETPSEHSSKIVHKSKERRASRKIRSGLTSVESNLNTEDSPLLQADHEAFIRTFAVNVHLYRYLAECFRSNPILLYRSLRYLIPRNKSPRRTLEEVLSSLRKSRSSRRRFTNGVPLAPTSPCVWPSEVEIVFESWQDSPKETEWTTASATVHLRARFGFCWRRKSCPPDSLLLLSDHGKRPVRIPCEPALPIKVAAPQNCTHSIRLSLNDFLHRARLSDGLSVKRIKSAHLEIHVSAEECRRSKSNITNGGTHPKRNSISTPSTFPVNYATAPLPIFVESFEHPGDVSMGPSPMCLTPGRYELRMGLERDEYLQNADVEMKEGTEEPATLLKAKAKNHVSVNGAGSGRLQWNVLRAMRFSGASTVLDDYERWPTVRFRVNWIDRLVPIEEPEESNGHEVLSQSSKVNTPRKRSWSSSSSDSSHAERVTRSRISSEDEKTSLPSQPKFGSISNASTPPTSSHTRSSTKKGQTNLHPAADKNLVKKEEKKPVFAPLMSSSLTEKVPCTVTYRFLYAGRLQQWTEAQDLICPFCKFNCWQVRLYPYSTRRMEE</sequence>
<protein>
    <submittedName>
        <fullName evidence="2">Polycomb protein suz12</fullName>
    </submittedName>
</protein>
<evidence type="ECO:0000313" key="3">
    <source>
        <dbReference type="Proteomes" id="UP001626550"/>
    </source>
</evidence>
<comment type="caution">
    <text evidence="2">The sequence shown here is derived from an EMBL/GenBank/DDBJ whole genome shotgun (WGS) entry which is preliminary data.</text>
</comment>
<feature type="compositionally biased region" description="Basic residues" evidence="1">
    <location>
        <begin position="14"/>
        <end position="29"/>
    </location>
</feature>
<dbReference type="AlphaFoldDB" id="A0ABD2Q3L7"/>
<evidence type="ECO:0000256" key="1">
    <source>
        <dbReference type="SAM" id="MobiDB-lite"/>
    </source>
</evidence>
<proteinExistence type="predicted"/>
<dbReference type="Proteomes" id="UP001626550">
    <property type="component" value="Unassembled WGS sequence"/>
</dbReference>
<organism evidence="2 3">
    <name type="scientific">Cichlidogyrus casuarinus</name>
    <dbReference type="NCBI Taxonomy" id="1844966"/>
    <lineage>
        <taxon>Eukaryota</taxon>
        <taxon>Metazoa</taxon>
        <taxon>Spiralia</taxon>
        <taxon>Lophotrochozoa</taxon>
        <taxon>Platyhelminthes</taxon>
        <taxon>Monogenea</taxon>
        <taxon>Monopisthocotylea</taxon>
        <taxon>Dactylogyridea</taxon>
        <taxon>Ancyrocephalidae</taxon>
        <taxon>Cichlidogyrus</taxon>
    </lineage>
</organism>
<name>A0ABD2Q3L7_9PLAT</name>
<reference evidence="2 3" key="1">
    <citation type="submission" date="2024-11" db="EMBL/GenBank/DDBJ databases">
        <title>Adaptive evolution of stress response genes in parasites aligns with host niche diversity.</title>
        <authorList>
            <person name="Hahn C."/>
            <person name="Resl P."/>
        </authorList>
    </citation>
    <scope>NUCLEOTIDE SEQUENCE [LARGE SCALE GENOMIC DNA]</scope>
    <source>
        <strain evidence="2">EGGRZ-B1_66</strain>
        <tissue evidence="2">Body</tissue>
    </source>
</reference>
<gene>
    <name evidence="2" type="primary">SUZ12_3</name>
    <name evidence="2" type="ORF">Ciccas_007174</name>
</gene>
<feature type="region of interest" description="Disordered" evidence="1">
    <location>
        <begin position="396"/>
        <end position="486"/>
    </location>
</feature>
<evidence type="ECO:0000313" key="2">
    <source>
        <dbReference type="EMBL" id="KAL3314205.1"/>
    </source>
</evidence>
<feature type="region of interest" description="Disordered" evidence="1">
    <location>
        <begin position="1"/>
        <end position="29"/>
    </location>
</feature>
<feature type="compositionally biased region" description="Low complexity" evidence="1">
    <location>
        <begin position="458"/>
        <end position="467"/>
    </location>
</feature>
<keyword evidence="3" id="KW-1185">Reference proteome</keyword>
<dbReference type="EMBL" id="JBJKFK010001067">
    <property type="protein sequence ID" value="KAL3314205.1"/>
    <property type="molecule type" value="Genomic_DNA"/>
</dbReference>
<accession>A0ABD2Q3L7</accession>
<feature type="compositionally biased region" description="Basic and acidic residues" evidence="1">
    <location>
        <begin position="426"/>
        <end position="443"/>
    </location>
</feature>